<dbReference type="SUPFAM" id="SSF53822">
    <property type="entry name" value="Periplasmic binding protein-like I"/>
    <property type="match status" value="1"/>
</dbReference>
<evidence type="ECO:0000256" key="3">
    <source>
        <dbReference type="ARBA" id="ARBA00023163"/>
    </source>
</evidence>
<dbReference type="SUPFAM" id="SSF47413">
    <property type="entry name" value="lambda repressor-like DNA-binding domains"/>
    <property type="match status" value="1"/>
</dbReference>
<dbReference type="PANTHER" id="PTHR30146:SF109">
    <property type="entry name" value="HTH-TYPE TRANSCRIPTIONAL REGULATOR GALS"/>
    <property type="match status" value="1"/>
</dbReference>
<dbReference type="CDD" id="cd01392">
    <property type="entry name" value="HTH_LacI"/>
    <property type="match status" value="1"/>
</dbReference>
<keyword evidence="2" id="KW-0238">DNA-binding</keyword>
<organism evidence="5 6">
    <name type="scientific">Oceanotoga teriensis</name>
    <dbReference type="NCBI Taxonomy" id="515440"/>
    <lineage>
        <taxon>Bacteria</taxon>
        <taxon>Thermotogati</taxon>
        <taxon>Thermotogota</taxon>
        <taxon>Thermotogae</taxon>
        <taxon>Petrotogales</taxon>
        <taxon>Petrotogaceae</taxon>
        <taxon>Oceanotoga</taxon>
    </lineage>
</organism>
<keyword evidence="1" id="KW-0805">Transcription regulation</keyword>
<comment type="caution">
    <text evidence="5">The sequence shown here is derived from an EMBL/GenBank/DDBJ whole genome shotgun (WGS) entry which is preliminary data.</text>
</comment>
<dbReference type="GO" id="GO:0003700">
    <property type="term" value="F:DNA-binding transcription factor activity"/>
    <property type="evidence" value="ECO:0007669"/>
    <property type="project" value="TreeGrafter"/>
</dbReference>
<dbReference type="AlphaFoldDB" id="A0AA45C6J2"/>
<evidence type="ECO:0000313" key="6">
    <source>
        <dbReference type="Proteomes" id="UP000245921"/>
    </source>
</evidence>
<dbReference type="InterPro" id="IPR010982">
    <property type="entry name" value="Lambda_DNA-bd_dom_sf"/>
</dbReference>
<gene>
    <name evidence="5" type="ORF">C7380_10914</name>
</gene>
<accession>A0AA45C6J2</accession>
<evidence type="ECO:0000256" key="1">
    <source>
        <dbReference type="ARBA" id="ARBA00023015"/>
    </source>
</evidence>
<proteinExistence type="predicted"/>
<dbReference type="PROSITE" id="PS50932">
    <property type="entry name" value="HTH_LACI_2"/>
    <property type="match status" value="1"/>
</dbReference>
<dbReference type="Proteomes" id="UP000245921">
    <property type="component" value="Unassembled WGS sequence"/>
</dbReference>
<reference evidence="5 6" key="1">
    <citation type="submission" date="2018-05" db="EMBL/GenBank/DDBJ databases">
        <title>Genomic Encyclopedia of Type Strains, Phase IV (KMG-IV): sequencing the most valuable type-strain genomes for metagenomic binning, comparative biology and taxonomic classification.</title>
        <authorList>
            <person name="Goeker M."/>
        </authorList>
    </citation>
    <scope>NUCLEOTIDE SEQUENCE [LARGE SCALE GENOMIC DNA]</scope>
    <source>
        <strain evidence="5 6">DSM 24906</strain>
    </source>
</reference>
<protein>
    <submittedName>
        <fullName evidence="5">LacI family transcriptional regulator</fullName>
    </submittedName>
</protein>
<dbReference type="Gene3D" id="3.40.50.2300">
    <property type="match status" value="2"/>
</dbReference>
<dbReference type="Pfam" id="PF13377">
    <property type="entry name" value="Peripla_BP_3"/>
    <property type="match status" value="1"/>
</dbReference>
<keyword evidence="6" id="KW-1185">Reference proteome</keyword>
<sequence>MKDSKLTIKDISQMTGYSIRTVSRVINNNPNVKESTRNKIEKVLKETGFETNIFAKSLRKKTMNNIMIVIEKQKNTYPGQWYSILFQKIIDKAAEYDYNVFMTEYISEQKNPFNGMHLLKSGFVDGAIIFNIKENDKKVKIFQQAGIPFVTIGETNSKTPFVATDSFSGMYQATNHLIKNGLTDIVLMLGNLQYTLNIKRKKGYIKAFEDNKIKINENNILINIRTFQDTYNYCKNMKKIPHGIIISGDEKAFGALKALNERNINIPDNISIIGYDNIPLSNFSTPALTTVEQPVDEIVEKSFKMLLDLINEKDVDTEILIPVKLIKRDTTR</sequence>
<dbReference type="InterPro" id="IPR046335">
    <property type="entry name" value="LacI/GalR-like_sensor"/>
</dbReference>
<evidence type="ECO:0000256" key="2">
    <source>
        <dbReference type="ARBA" id="ARBA00023125"/>
    </source>
</evidence>
<evidence type="ECO:0000313" key="5">
    <source>
        <dbReference type="EMBL" id="PWJ92131.1"/>
    </source>
</evidence>
<dbReference type="CDD" id="cd06267">
    <property type="entry name" value="PBP1_LacI_sugar_binding-like"/>
    <property type="match status" value="1"/>
</dbReference>
<evidence type="ECO:0000259" key="4">
    <source>
        <dbReference type="PROSITE" id="PS50932"/>
    </source>
</evidence>
<dbReference type="RefSeq" id="WP_109604856.1">
    <property type="nucleotide sequence ID" value="NZ_JAMHJO010000005.1"/>
</dbReference>
<dbReference type="EMBL" id="QGGI01000009">
    <property type="protein sequence ID" value="PWJ92131.1"/>
    <property type="molecule type" value="Genomic_DNA"/>
</dbReference>
<dbReference type="GO" id="GO:0000976">
    <property type="term" value="F:transcription cis-regulatory region binding"/>
    <property type="evidence" value="ECO:0007669"/>
    <property type="project" value="TreeGrafter"/>
</dbReference>
<dbReference type="InterPro" id="IPR000843">
    <property type="entry name" value="HTH_LacI"/>
</dbReference>
<keyword evidence="3" id="KW-0804">Transcription</keyword>
<feature type="domain" description="HTH lacI-type" evidence="4">
    <location>
        <begin position="6"/>
        <end position="60"/>
    </location>
</feature>
<dbReference type="Gene3D" id="1.10.260.40">
    <property type="entry name" value="lambda repressor-like DNA-binding domains"/>
    <property type="match status" value="1"/>
</dbReference>
<dbReference type="PANTHER" id="PTHR30146">
    <property type="entry name" value="LACI-RELATED TRANSCRIPTIONAL REPRESSOR"/>
    <property type="match status" value="1"/>
</dbReference>
<dbReference type="Pfam" id="PF00356">
    <property type="entry name" value="LacI"/>
    <property type="match status" value="1"/>
</dbReference>
<dbReference type="InterPro" id="IPR028082">
    <property type="entry name" value="Peripla_BP_I"/>
</dbReference>
<dbReference type="SMART" id="SM00354">
    <property type="entry name" value="HTH_LACI"/>
    <property type="match status" value="1"/>
</dbReference>
<name>A0AA45C6J2_9BACT</name>